<dbReference type="EMBL" id="MU006594">
    <property type="protein sequence ID" value="KAF2743760.1"/>
    <property type="molecule type" value="Genomic_DNA"/>
</dbReference>
<evidence type="ECO:0000313" key="10">
    <source>
        <dbReference type="EMBL" id="KAF2743760.1"/>
    </source>
</evidence>
<keyword evidence="6" id="KW-0539">Nucleus</keyword>
<accession>A0A6A6V2D7</accession>
<evidence type="ECO:0000256" key="5">
    <source>
        <dbReference type="ARBA" id="ARBA00022833"/>
    </source>
</evidence>
<dbReference type="PANTHER" id="PTHR40626:SF30">
    <property type="entry name" value="FINGER DOMAIN PROTEIN, PUTATIVE (AFU_ORTHOLOGUE AFUA_4G13600)-RELATED"/>
    <property type="match status" value="1"/>
</dbReference>
<feature type="domain" description="C2H2-type" evidence="9">
    <location>
        <begin position="141"/>
        <end position="170"/>
    </location>
</feature>
<dbReference type="Pfam" id="PF00096">
    <property type="entry name" value="zf-C2H2"/>
    <property type="match status" value="2"/>
</dbReference>
<evidence type="ECO:0000256" key="6">
    <source>
        <dbReference type="ARBA" id="ARBA00023242"/>
    </source>
</evidence>
<evidence type="ECO:0000256" key="2">
    <source>
        <dbReference type="ARBA" id="ARBA00022723"/>
    </source>
</evidence>
<dbReference type="OrthoDB" id="6077919at2759"/>
<feature type="domain" description="C2H2-type" evidence="9">
    <location>
        <begin position="114"/>
        <end position="141"/>
    </location>
</feature>
<reference evidence="10" key="1">
    <citation type="journal article" date="2020" name="Stud. Mycol.">
        <title>101 Dothideomycetes genomes: a test case for predicting lifestyles and emergence of pathogens.</title>
        <authorList>
            <person name="Haridas S."/>
            <person name="Albert R."/>
            <person name="Binder M."/>
            <person name="Bloem J."/>
            <person name="Labutti K."/>
            <person name="Salamov A."/>
            <person name="Andreopoulos B."/>
            <person name="Baker S."/>
            <person name="Barry K."/>
            <person name="Bills G."/>
            <person name="Bluhm B."/>
            <person name="Cannon C."/>
            <person name="Castanera R."/>
            <person name="Culley D."/>
            <person name="Daum C."/>
            <person name="Ezra D."/>
            <person name="Gonzalez J."/>
            <person name="Henrissat B."/>
            <person name="Kuo A."/>
            <person name="Liang C."/>
            <person name="Lipzen A."/>
            <person name="Lutzoni F."/>
            <person name="Magnuson J."/>
            <person name="Mondo S."/>
            <person name="Nolan M."/>
            <person name="Ohm R."/>
            <person name="Pangilinan J."/>
            <person name="Park H.-J."/>
            <person name="Ramirez L."/>
            <person name="Alfaro M."/>
            <person name="Sun H."/>
            <person name="Tritt A."/>
            <person name="Yoshinaga Y."/>
            <person name="Zwiers L.-H."/>
            <person name="Turgeon B."/>
            <person name="Goodwin S."/>
            <person name="Spatafora J."/>
            <person name="Crous P."/>
            <person name="Grigoriev I."/>
        </authorList>
    </citation>
    <scope>NUCLEOTIDE SEQUENCE</scope>
    <source>
        <strain evidence="10">CBS 119925</strain>
    </source>
</reference>
<evidence type="ECO:0000256" key="8">
    <source>
        <dbReference type="SAM" id="MobiDB-lite"/>
    </source>
</evidence>
<proteinExistence type="predicted"/>
<dbReference type="CDD" id="cd12148">
    <property type="entry name" value="fungal_TF_MHR"/>
    <property type="match status" value="1"/>
</dbReference>
<dbReference type="InterPro" id="IPR036236">
    <property type="entry name" value="Znf_C2H2_sf"/>
</dbReference>
<dbReference type="FunFam" id="3.30.160.60:FF:000065">
    <property type="entry name" value="B-cell CLL/lymphoma 6, member B"/>
    <property type="match status" value="1"/>
</dbReference>
<evidence type="ECO:0000256" key="7">
    <source>
        <dbReference type="PROSITE-ProRule" id="PRU00042"/>
    </source>
</evidence>
<dbReference type="Proteomes" id="UP000799440">
    <property type="component" value="Unassembled WGS sequence"/>
</dbReference>
<evidence type="ECO:0000313" key="11">
    <source>
        <dbReference type="Proteomes" id="UP000799440"/>
    </source>
</evidence>
<dbReference type="InterPro" id="IPR007219">
    <property type="entry name" value="XnlR_reg_dom"/>
</dbReference>
<dbReference type="PROSITE" id="PS00028">
    <property type="entry name" value="ZINC_FINGER_C2H2_1"/>
    <property type="match status" value="2"/>
</dbReference>
<dbReference type="GO" id="GO:0000978">
    <property type="term" value="F:RNA polymerase II cis-regulatory region sequence-specific DNA binding"/>
    <property type="evidence" value="ECO:0007669"/>
    <property type="project" value="InterPro"/>
</dbReference>
<dbReference type="InterPro" id="IPR013087">
    <property type="entry name" value="Znf_C2H2_type"/>
</dbReference>
<name>A0A6A6V2D7_9PLEO</name>
<organism evidence="10 11">
    <name type="scientific">Sporormia fimetaria CBS 119925</name>
    <dbReference type="NCBI Taxonomy" id="1340428"/>
    <lineage>
        <taxon>Eukaryota</taxon>
        <taxon>Fungi</taxon>
        <taxon>Dikarya</taxon>
        <taxon>Ascomycota</taxon>
        <taxon>Pezizomycotina</taxon>
        <taxon>Dothideomycetes</taxon>
        <taxon>Pleosporomycetidae</taxon>
        <taxon>Pleosporales</taxon>
        <taxon>Sporormiaceae</taxon>
        <taxon>Sporormia</taxon>
    </lineage>
</organism>
<dbReference type="GO" id="GO:0000785">
    <property type="term" value="C:chromatin"/>
    <property type="evidence" value="ECO:0007669"/>
    <property type="project" value="TreeGrafter"/>
</dbReference>
<evidence type="ECO:0000256" key="1">
    <source>
        <dbReference type="ARBA" id="ARBA00004123"/>
    </source>
</evidence>
<dbReference type="Gene3D" id="3.30.160.60">
    <property type="entry name" value="Classic Zinc Finger"/>
    <property type="match status" value="2"/>
</dbReference>
<dbReference type="AlphaFoldDB" id="A0A6A6V2D7"/>
<keyword evidence="3" id="KW-0677">Repeat</keyword>
<dbReference type="SUPFAM" id="SSF57667">
    <property type="entry name" value="beta-beta-alpha zinc fingers"/>
    <property type="match status" value="1"/>
</dbReference>
<dbReference type="InterPro" id="IPR051059">
    <property type="entry name" value="VerF-like"/>
</dbReference>
<dbReference type="PANTHER" id="PTHR40626">
    <property type="entry name" value="MIP31509P"/>
    <property type="match status" value="1"/>
</dbReference>
<sequence>MSDHSETTPNPLTSNIQHQGPAPHTSSSSTPLQPNTASHSDNNDRVGSTKSSTASPSRRSQGFRKEASIGPHAASTRAVMQRPTSPSNMTPDLSAVQYTRTGRISKAKKGKKVHDCLECGKSYTRAEHLRRHQKNHAQQALVCKFADCGKTFYRPDLLQRHEERHSEIEQGTRRASFISQTSAPDTGRRMSGPLQPPPIITTFAQQPSNYYPTVAPLPEATTPPSNPKQRSYLAHNPSVSIPVAVEGGFNGHAFSDSFNHSPIYSSSSGYASPMTSAGDYSNMFANPPYGAGPNRTRTPSNASFNEPWHYPSCSPTSATSTVAFTWTANDKMGQHGLPYMNATSYPLASMPMPAGADPLSAYGQYCQKTMAQRDEEEQALLFPEQPFGMGQMADTFSYEQFLNNFWRLFHPSIPLIHRPTFDPVSASPLLRAAMIAIGAQYSNDPRDKCKAGILHDRCMQLLEKRELEGVMESGRLCDSQAIVLLEYLSQYRARRWTKTLSPRFLHLYTRLSKDAGVLNASAVNIMSSLLQPETATYELWSQWVGVAIQQRLLACCYILEYQQAVLLARPHSPHGSAIEQSLYDLPFPCHHSSWEAQDPLDWAFSVQQNAQTPTHLFDVPHNMSVGTLDRHQSLLLIAAQYNHFNNPAVYLSPPVLPDIEPFLEPSSETKHALLTARLLQVTPLRALLAVSGESWILSEKVTSAPSVQTYRSTLRAWVAGLWATTSDPQSQSATQALRLSIELLQHAMVHPNDLALEFGAELALHYAAMVIWAVTVASYARIQASQAPKQRIRFQSGSPRHGRANPTFPAMASTSLYPATAGPTSVPCSDFTNAAISFLAAASNEVDSMVLGNPWPQDLSQWQHGCTSLMLWVKMRLRSGVEGRSVVATGPTSASVGTGRGADDSGEVLESVITALERILSRGWEGLVF</sequence>
<dbReference type="GO" id="GO:0000981">
    <property type="term" value="F:DNA-binding transcription factor activity, RNA polymerase II-specific"/>
    <property type="evidence" value="ECO:0007669"/>
    <property type="project" value="InterPro"/>
</dbReference>
<dbReference type="PROSITE" id="PS50157">
    <property type="entry name" value="ZINC_FINGER_C2H2_2"/>
    <property type="match status" value="2"/>
</dbReference>
<feature type="region of interest" description="Disordered" evidence="8">
    <location>
        <begin position="1"/>
        <end position="94"/>
    </location>
</feature>
<dbReference type="GO" id="GO:0008270">
    <property type="term" value="F:zinc ion binding"/>
    <property type="evidence" value="ECO:0007669"/>
    <property type="project" value="UniProtKB-KW"/>
</dbReference>
<feature type="region of interest" description="Disordered" evidence="8">
    <location>
        <begin position="167"/>
        <end position="191"/>
    </location>
</feature>
<protein>
    <recommendedName>
        <fullName evidence="9">C2H2-type domain-containing protein</fullName>
    </recommendedName>
</protein>
<dbReference type="GO" id="GO:0006351">
    <property type="term" value="P:DNA-templated transcription"/>
    <property type="evidence" value="ECO:0007669"/>
    <property type="project" value="InterPro"/>
</dbReference>
<keyword evidence="5" id="KW-0862">Zinc</keyword>
<feature type="compositionally biased region" description="Polar residues" evidence="8">
    <location>
        <begin position="82"/>
        <end position="94"/>
    </location>
</feature>
<dbReference type="SMART" id="SM00355">
    <property type="entry name" value="ZnF_C2H2"/>
    <property type="match status" value="2"/>
</dbReference>
<keyword evidence="4 7" id="KW-0863">Zinc-finger</keyword>
<evidence type="ECO:0000256" key="3">
    <source>
        <dbReference type="ARBA" id="ARBA00022737"/>
    </source>
</evidence>
<keyword evidence="11" id="KW-1185">Reference proteome</keyword>
<dbReference type="Pfam" id="PF04082">
    <property type="entry name" value="Fungal_trans"/>
    <property type="match status" value="1"/>
</dbReference>
<feature type="compositionally biased region" description="Polar residues" evidence="8">
    <location>
        <begin position="7"/>
        <end position="60"/>
    </location>
</feature>
<evidence type="ECO:0000259" key="9">
    <source>
        <dbReference type="PROSITE" id="PS50157"/>
    </source>
</evidence>
<gene>
    <name evidence="10" type="ORF">M011DRAFT_480494</name>
</gene>
<dbReference type="GO" id="GO:0005634">
    <property type="term" value="C:nucleus"/>
    <property type="evidence" value="ECO:0007669"/>
    <property type="project" value="UniProtKB-SubCell"/>
</dbReference>
<comment type="subcellular location">
    <subcellularLocation>
        <location evidence="1">Nucleus</location>
    </subcellularLocation>
</comment>
<keyword evidence="2" id="KW-0479">Metal-binding</keyword>
<evidence type="ECO:0000256" key="4">
    <source>
        <dbReference type="ARBA" id="ARBA00022771"/>
    </source>
</evidence>